<gene>
    <name evidence="1" type="ORF">POI8812_00439</name>
</gene>
<accession>A0A2R8A7D1</accession>
<protein>
    <submittedName>
        <fullName evidence="1">Uncharacterized protein</fullName>
    </submittedName>
</protein>
<evidence type="ECO:0000313" key="2">
    <source>
        <dbReference type="Proteomes" id="UP000244932"/>
    </source>
</evidence>
<evidence type="ECO:0000313" key="1">
    <source>
        <dbReference type="EMBL" id="SPF28141.1"/>
    </source>
</evidence>
<proteinExistence type="predicted"/>
<organism evidence="1 2">
    <name type="scientific">Pontivivens insulae</name>
    <dbReference type="NCBI Taxonomy" id="1639689"/>
    <lineage>
        <taxon>Bacteria</taxon>
        <taxon>Pseudomonadati</taxon>
        <taxon>Pseudomonadota</taxon>
        <taxon>Alphaproteobacteria</taxon>
        <taxon>Rhodobacterales</taxon>
        <taxon>Paracoccaceae</taxon>
        <taxon>Pontivivens</taxon>
    </lineage>
</organism>
<dbReference type="OrthoDB" id="7864421at2"/>
<dbReference type="EMBL" id="OMKW01000001">
    <property type="protein sequence ID" value="SPF28141.1"/>
    <property type="molecule type" value="Genomic_DNA"/>
</dbReference>
<dbReference type="AlphaFoldDB" id="A0A2R8A7D1"/>
<sequence>MTRADDVLEEILNPARDLFLARVLEEIAFAADRDYDCETDVIRRDVDGGLERFGPLNLPERRDLQARRNGQEFRFDVTETQSVQFDAFKLLHGDLGEVLIHPFRWQALSVYFSTKADETGTVPNWGALRLWFLEAFQVRFSEASEEFRCTVHALRGPERTDTGWTIKLDLGSMPVEGLHDLLDALGRLDASDVTLSSDQPGVPVTSAAPEA</sequence>
<dbReference type="RefSeq" id="WP_108780873.1">
    <property type="nucleotide sequence ID" value="NZ_OMKW01000001.1"/>
</dbReference>
<name>A0A2R8A7D1_9RHOB</name>
<reference evidence="1 2" key="1">
    <citation type="submission" date="2018-03" db="EMBL/GenBank/DDBJ databases">
        <authorList>
            <person name="Keele B.F."/>
        </authorList>
    </citation>
    <scope>NUCLEOTIDE SEQUENCE [LARGE SCALE GENOMIC DNA]</scope>
    <source>
        <strain evidence="1 2">CeCT 8812</strain>
    </source>
</reference>
<dbReference type="Proteomes" id="UP000244932">
    <property type="component" value="Unassembled WGS sequence"/>
</dbReference>
<keyword evidence="2" id="KW-1185">Reference proteome</keyword>